<dbReference type="EMBL" id="CAXKWB010008715">
    <property type="protein sequence ID" value="CAL4092069.1"/>
    <property type="molecule type" value="Genomic_DNA"/>
</dbReference>
<accession>A0AAV2QLK5</accession>
<evidence type="ECO:0000313" key="9">
    <source>
        <dbReference type="Proteomes" id="UP001497623"/>
    </source>
</evidence>
<gene>
    <name evidence="8" type="ORF">MNOR_LOCUS14511</name>
</gene>
<evidence type="ECO:0000256" key="6">
    <source>
        <dbReference type="SAM" id="Phobius"/>
    </source>
</evidence>
<evidence type="ECO:0000256" key="3">
    <source>
        <dbReference type="ARBA" id="ARBA00022989"/>
    </source>
</evidence>
<feature type="domain" description="MARVEL" evidence="7">
    <location>
        <begin position="34"/>
        <end position="158"/>
    </location>
</feature>
<keyword evidence="4 5" id="KW-0472">Membrane</keyword>
<evidence type="ECO:0000256" key="4">
    <source>
        <dbReference type="ARBA" id="ARBA00023136"/>
    </source>
</evidence>
<evidence type="ECO:0000313" key="8">
    <source>
        <dbReference type="EMBL" id="CAL4092069.1"/>
    </source>
</evidence>
<comment type="caution">
    <text evidence="8">The sequence shown here is derived from an EMBL/GenBank/DDBJ whole genome shotgun (WGS) entry which is preliminary data.</text>
</comment>
<feature type="transmembrane region" description="Helical" evidence="6">
    <location>
        <begin position="68"/>
        <end position="89"/>
    </location>
</feature>
<keyword evidence="2 5" id="KW-0812">Transmembrane</keyword>
<evidence type="ECO:0000256" key="5">
    <source>
        <dbReference type="PROSITE-ProRule" id="PRU00581"/>
    </source>
</evidence>
<dbReference type="PANTHER" id="PTHR22776:SF49">
    <property type="entry name" value="MARVEL DOMAIN-CONTAINING PROTEIN"/>
    <property type="match status" value="1"/>
</dbReference>
<dbReference type="Pfam" id="PF01284">
    <property type="entry name" value="MARVEL"/>
    <property type="match status" value="1"/>
</dbReference>
<reference evidence="8 9" key="1">
    <citation type="submission" date="2024-05" db="EMBL/GenBank/DDBJ databases">
        <authorList>
            <person name="Wallberg A."/>
        </authorList>
    </citation>
    <scope>NUCLEOTIDE SEQUENCE [LARGE SCALE GENOMIC DNA]</scope>
</reference>
<evidence type="ECO:0000259" key="7">
    <source>
        <dbReference type="PROSITE" id="PS51225"/>
    </source>
</evidence>
<evidence type="ECO:0000256" key="2">
    <source>
        <dbReference type="ARBA" id="ARBA00022692"/>
    </source>
</evidence>
<name>A0AAV2QLK5_MEGNR</name>
<keyword evidence="3 6" id="KW-1133">Transmembrane helix</keyword>
<dbReference type="InterPro" id="IPR008253">
    <property type="entry name" value="Marvel"/>
</dbReference>
<dbReference type="PANTHER" id="PTHR22776">
    <property type="entry name" value="MARVEL-CONTAINING POTENTIAL LIPID RAFT-ASSOCIATED PROTEIN"/>
    <property type="match status" value="1"/>
</dbReference>
<evidence type="ECO:0000256" key="1">
    <source>
        <dbReference type="ARBA" id="ARBA00004141"/>
    </source>
</evidence>
<dbReference type="Proteomes" id="UP001497623">
    <property type="component" value="Unassembled WGS sequence"/>
</dbReference>
<feature type="transmembrane region" description="Helical" evidence="6">
    <location>
        <begin position="131"/>
        <end position="152"/>
    </location>
</feature>
<organism evidence="8 9">
    <name type="scientific">Meganyctiphanes norvegica</name>
    <name type="common">Northern krill</name>
    <name type="synonym">Thysanopoda norvegica</name>
    <dbReference type="NCBI Taxonomy" id="48144"/>
    <lineage>
        <taxon>Eukaryota</taxon>
        <taxon>Metazoa</taxon>
        <taxon>Ecdysozoa</taxon>
        <taxon>Arthropoda</taxon>
        <taxon>Crustacea</taxon>
        <taxon>Multicrustacea</taxon>
        <taxon>Malacostraca</taxon>
        <taxon>Eumalacostraca</taxon>
        <taxon>Eucarida</taxon>
        <taxon>Euphausiacea</taxon>
        <taxon>Euphausiidae</taxon>
        <taxon>Meganyctiphanes</taxon>
    </lineage>
</organism>
<dbReference type="AlphaFoldDB" id="A0AAV2QLK5"/>
<dbReference type="InterPro" id="IPR050578">
    <property type="entry name" value="MARVEL-CKLF_proteins"/>
</dbReference>
<sequence length="182" mass="19781">MDPGMQDPGFPGQHTTTTGPMGGMAPNIHFDPTYIKTIPGILKAVQLLLNLIGYICAMVCPDHSSSNWFSFVSMTAFWVTGILLVLYLMHILERFPMVPWLMLEFGYCAVFTFFYLTCASATAASGADDPAFGAAAFFGFAAMIAYGVDTFFKFKAWRGGEMAQGSQQVEMGQGDMVSPGAY</sequence>
<dbReference type="PROSITE" id="PS51225">
    <property type="entry name" value="MARVEL"/>
    <property type="match status" value="1"/>
</dbReference>
<feature type="transmembrane region" description="Helical" evidence="6">
    <location>
        <begin position="101"/>
        <end position="125"/>
    </location>
</feature>
<dbReference type="GO" id="GO:0016020">
    <property type="term" value="C:membrane"/>
    <property type="evidence" value="ECO:0007669"/>
    <property type="project" value="UniProtKB-SubCell"/>
</dbReference>
<proteinExistence type="predicted"/>
<protein>
    <recommendedName>
        <fullName evidence="7">MARVEL domain-containing protein</fullName>
    </recommendedName>
</protein>
<keyword evidence="9" id="KW-1185">Reference proteome</keyword>
<comment type="subcellular location">
    <subcellularLocation>
        <location evidence="1">Membrane</location>
        <topology evidence="1">Multi-pass membrane protein</topology>
    </subcellularLocation>
</comment>